<keyword evidence="4" id="KW-1003">Cell membrane</keyword>
<dbReference type="Pfam" id="PF25323">
    <property type="entry name" value="6TM_PilS"/>
    <property type="match status" value="1"/>
</dbReference>
<evidence type="ECO:0000256" key="6">
    <source>
        <dbReference type="ARBA" id="ARBA00022679"/>
    </source>
</evidence>
<dbReference type="InterPro" id="IPR004358">
    <property type="entry name" value="Sig_transdc_His_kin-like_C"/>
</dbReference>
<keyword evidence="13" id="KW-1185">Reference proteome</keyword>
<dbReference type="AlphaFoldDB" id="A0A8E0TRU0"/>
<feature type="transmembrane region" description="Helical" evidence="10">
    <location>
        <begin position="32"/>
        <end position="52"/>
    </location>
</feature>
<dbReference type="InterPro" id="IPR003594">
    <property type="entry name" value="HATPase_dom"/>
</dbReference>
<dbReference type="InterPro" id="IPR047770">
    <property type="entry name" value="RegB"/>
</dbReference>
<evidence type="ECO:0000256" key="2">
    <source>
        <dbReference type="ARBA" id="ARBA00004651"/>
    </source>
</evidence>
<sequence>MNQSQADLSPQPDPPDAAALPRLVRGLELRTLIVLRWLAVAGQTVAVLTASLVLDLGLPIGACLVVILASALMNMTAMARLQTIEGRRSAGRETTVQLGFDIVQLTVLLGLTGGLENPFCLLLVAPVTVAAAALPARKAMMLGGLALLCTMALFVWSMPLPWSEGTTLSLPPLYKVGMGLAVGVGVIFTAGYAWRVAEDADRLALALAATQQVLEREQRLAALGGLAAAAAHELGTPLATIQVVAKEMLRAANRKSGDPAVAEDARLLIQQADRCREILKRLSQRPEDGDAIYAELGLKALLEEVVQPHRGIDLDMDCRIEGVNETDAPHVRRLPEIVHGLSAIVENAADFAAERVEIVARVDARHVEVIVSDDGPGFAPEILARLGEPYVTSRPLGRSRKGKKAAGAGVGGGMGLGFFIARTLLERTGARVSAGTGETGGARVTVRWPRAALEADPS</sequence>
<keyword evidence="6" id="KW-0808">Transferase</keyword>
<evidence type="ECO:0000313" key="12">
    <source>
        <dbReference type="EMBL" id="GAD59664.1"/>
    </source>
</evidence>
<feature type="transmembrane region" description="Helical" evidence="10">
    <location>
        <begin position="176"/>
        <end position="194"/>
    </location>
</feature>
<dbReference type="Proteomes" id="UP000016569">
    <property type="component" value="Unassembled WGS sequence"/>
</dbReference>
<dbReference type="SMART" id="SM00387">
    <property type="entry name" value="HATPase_c"/>
    <property type="match status" value="1"/>
</dbReference>
<evidence type="ECO:0000256" key="3">
    <source>
        <dbReference type="ARBA" id="ARBA00012438"/>
    </source>
</evidence>
<evidence type="ECO:0000259" key="11">
    <source>
        <dbReference type="PROSITE" id="PS50109"/>
    </source>
</evidence>
<protein>
    <recommendedName>
        <fullName evidence="3">histidine kinase</fullName>
        <ecNumber evidence="3">2.7.13.3</ecNumber>
    </recommendedName>
</protein>
<dbReference type="Pfam" id="PF00512">
    <property type="entry name" value="HisKA"/>
    <property type="match status" value="1"/>
</dbReference>
<keyword evidence="5" id="KW-0597">Phosphoprotein</keyword>
<evidence type="ECO:0000256" key="1">
    <source>
        <dbReference type="ARBA" id="ARBA00000085"/>
    </source>
</evidence>
<dbReference type="GO" id="GO:0005886">
    <property type="term" value="C:plasma membrane"/>
    <property type="evidence" value="ECO:0007669"/>
    <property type="project" value="UniProtKB-SubCell"/>
</dbReference>
<keyword evidence="10" id="KW-0472">Membrane</keyword>
<evidence type="ECO:0000256" key="4">
    <source>
        <dbReference type="ARBA" id="ARBA00022475"/>
    </source>
</evidence>
<organism evidence="12 13">
    <name type="scientific">Brevundimonas abyssalis TAR-001</name>
    <dbReference type="NCBI Taxonomy" id="1391729"/>
    <lineage>
        <taxon>Bacteria</taxon>
        <taxon>Pseudomonadati</taxon>
        <taxon>Pseudomonadota</taxon>
        <taxon>Alphaproteobacteria</taxon>
        <taxon>Caulobacterales</taxon>
        <taxon>Caulobacteraceae</taxon>
        <taxon>Brevundimonas</taxon>
    </lineage>
</organism>
<evidence type="ECO:0000256" key="5">
    <source>
        <dbReference type="ARBA" id="ARBA00022553"/>
    </source>
</evidence>
<dbReference type="SMART" id="SM00388">
    <property type="entry name" value="HisKA"/>
    <property type="match status" value="1"/>
</dbReference>
<dbReference type="PANTHER" id="PTHR44936:SF10">
    <property type="entry name" value="SENSOR PROTEIN RSTB"/>
    <property type="match status" value="1"/>
</dbReference>
<dbReference type="InterPro" id="IPR005467">
    <property type="entry name" value="His_kinase_dom"/>
</dbReference>
<dbReference type="SUPFAM" id="SSF55874">
    <property type="entry name" value="ATPase domain of HSP90 chaperone/DNA topoisomerase II/histidine kinase"/>
    <property type="match status" value="1"/>
</dbReference>
<dbReference type="Gene3D" id="1.10.287.130">
    <property type="match status" value="1"/>
</dbReference>
<dbReference type="InterPro" id="IPR036097">
    <property type="entry name" value="HisK_dim/P_sf"/>
</dbReference>
<dbReference type="NCBIfam" id="NF033792">
    <property type="entry name" value="ActS_PrrB_HisK"/>
    <property type="match status" value="1"/>
</dbReference>
<evidence type="ECO:0000256" key="9">
    <source>
        <dbReference type="ARBA" id="ARBA00022840"/>
    </source>
</evidence>
<reference evidence="13" key="1">
    <citation type="journal article" date="2013" name="Genome Announc.">
        <title>Draft Genome Sequence of the Dimorphic Prosthecate Bacterium Brevundimonas abyssalis TAR-001T.</title>
        <authorList>
            <person name="Tsubouchi T."/>
            <person name="Nishi S."/>
            <person name="Usui K."/>
            <person name="Shimane Y."/>
            <person name="Takaki Y."/>
            <person name="Maruyama T."/>
            <person name="Hatada Y."/>
        </authorList>
    </citation>
    <scope>NUCLEOTIDE SEQUENCE [LARGE SCALE GENOMIC DNA]</scope>
    <source>
        <strain evidence="13">TAR-001</strain>
    </source>
</reference>
<comment type="subcellular location">
    <subcellularLocation>
        <location evidence="2">Cell membrane</location>
        <topology evidence="2">Multi-pass membrane protein</topology>
    </subcellularLocation>
</comment>
<evidence type="ECO:0000313" key="13">
    <source>
        <dbReference type="Proteomes" id="UP000016569"/>
    </source>
</evidence>
<dbReference type="InterPro" id="IPR050980">
    <property type="entry name" value="2C_sensor_his_kinase"/>
</dbReference>
<evidence type="ECO:0000256" key="7">
    <source>
        <dbReference type="ARBA" id="ARBA00022741"/>
    </source>
</evidence>
<dbReference type="EMBL" id="BATC01000034">
    <property type="protein sequence ID" value="GAD59664.1"/>
    <property type="molecule type" value="Genomic_DNA"/>
</dbReference>
<dbReference type="Gene3D" id="3.30.565.10">
    <property type="entry name" value="Histidine kinase-like ATPase, C-terminal domain"/>
    <property type="match status" value="1"/>
</dbReference>
<keyword evidence="8 12" id="KW-0418">Kinase</keyword>
<keyword evidence="10" id="KW-1133">Transmembrane helix</keyword>
<evidence type="ECO:0000256" key="10">
    <source>
        <dbReference type="SAM" id="Phobius"/>
    </source>
</evidence>
<feature type="domain" description="Histidine kinase" evidence="11">
    <location>
        <begin position="229"/>
        <end position="452"/>
    </location>
</feature>
<proteinExistence type="predicted"/>
<dbReference type="SUPFAM" id="SSF47384">
    <property type="entry name" value="Homodimeric domain of signal transducing histidine kinase"/>
    <property type="match status" value="1"/>
</dbReference>
<dbReference type="GO" id="GO:0005524">
    <property type="term" value="F:ATP binding"/>
    <property type="evidence" value="ECO:0007669"/>
    <property type="project" value="UniProtKB-KW"/>
</dbReference>
<gene>
    <name evidence="12" type="ORF">MBEBAB_1914</name>
</gene>
<dbReference type="InterPro" id="IPR003661">
    <property type="entry name" value="HisK_dim/P_dom"/>
</dbReference>
<comment type="caution">
    <text evidence="12">The sequence shown here is derived from an EMBL/GenBank/DDBJ whole genome shotgun (WGS) entry which is preliminary data.</text>
</comment>
<accession>A0A8E0TRU0</accession>
<evidence type="ECO:0000256" key="8">
    <source>
        <dbReference type="ARBA" id="ARBA00022777"/>
    </source>
</evidence>
<dbReference type="RefSeq" id="WP_021697758.1">
    <property type="nucleotide sequence ID" value="NZ_BATC01000034.1"/>
</dbReference>
<feature type="transmembrane region" description="Helical" evidence="10">
    <location>
        <begin position="139"/>
        <end position="156"/>
    </location>
</feature>
<dbReference type="InterPro" id="IPR036890">
    <property type="entry name" value="HATPase_C_sf"/>
</dbReference>
<comment type="catalytic activity">
    <reaction evidence="1">
        <text>ATP + protein L-histidine = ADP + protein N-phospho-L-histidine.</text>
        <dbReference type="EC" id="2.7.13.3"/>
    </reaction>
</comment>
<dbReference type="PANTHER" id="PTHR44936">
    <property type="entry name" value="SENSOR PROTEIN CREC"/>
    <property type="match status" value="1"/>
</dbReference>
<dbReference type="PROSITE" id="PS50109">
    <property type="entry name" value="HIS_KIN"/>
    <property type="match status" value="1"/>
</dbReference>
<name>A0A8E0TRU0_9CAUL</name>
<keyword evidence="7" id="KW-0547">Nucleotide-binding</keyword>
<dbReference type="CDD" id="cd00082">
    <property type="entry name" value="HisKA"/>
    <property type="match status" value="1"/>
</dbReference>
<dbReference type="Pfam" id="PF02518">
    <property type="entry name" value="HATPase_c"/>
    <property type="match status" value="1"/>
</dbReference>
<dbReference type="GO" id="GO:0000155">
    <property type="term" value="F:phosphorelay sensor kinase activity"/>
    <property type="evidence" value="ECO:0007669"/>
    <property type="project" value="InterPro"/>
</dbReference>
<dbReference type="PRINTS" id="PR00344">
    <property type="entry name" value="BCTRLSENSOR"/>
</dbReference>
<feature type="transmembrane region" description="Helical" evidence="10">
    <location>
        <begin position="58"/>
        <end position="79"/>
    </location>
</feature>
<dbReference type="EC" id="2.7.13.3" evidence="3"/>
<keyword evidence="9" id="KW-0067">ATP-binding</keyword>
<keyword evidence="10" id="KW-0812">Transmembrane</keyword>